<protein>
    <submittedName>
        <fullName evidence="1">Uncharacterized protein</fullName>
    </submittedName>
</protein>
<organism evidence="1 2">
    <name type="scientific">Fusarium acuminatum</name>
    <dbReference type="NCBI Taxonomy" id="5515"/>
    <lineage>
        <taxon>Eukaryota</taxon>
        <taxon>Fungi</taxon>
        <taxon>Dikarya</taxon>
        <taxon>Ascomycota</taxon>
        <taxon>Pezizomycotina</taxon>
        <taxon>Sordariomycetes</taxon>
        <taxon>Hypocreomycetidae</taxon>
        <taxon>Hypocreales</taxon>
        <taxon>Nectriaceae</taxon>
        <taxon>Fusarium</taxon>
        <taxon>Fusarium tricinctum species complex</taxon>
    </lineage>
</organism>
<evidence type="ECO:0000313" key="1">
    <source>
        <dbReference type="EMBL" id="WZH45567.1"/>
    </source>
</evidence>
<name>A0ABZ2WXR1_9HYPO</name>
<proteinExistence type="predicted"/>
<evidence type="ECO:0000313" key="2">
    <source>
        <dbReference type="Proteomes" id="UP001489902"/>
    </source>
</evidence>
<dbReference type="PANTHER" id="PTHR38696:SF1">
    <property type="entry name" value="MEDIATOR OF RNA POLYMERASE II TRANSCRIPTION SUBUNIT 13"/>
    <property type="match status" value="1"/>
</dbReference>
<reference evidence="1 2" key="1">
    <citation type="submission" date="2024-04" db="EMBL/GenBank/DDBJ databases">
        <title>Complete genome sequence of Fusarium acuminatum.</title>
        <authorList>
            <person name="Lan B."/>
        </authorList>
    </citation>
    <scope>NUCLEOTIDE SEQUENCE [LARGE SCALE GENOMIC DNA]</scope>
    <source>
        <strain evidence="1">1A</strain>
    </source>
</reference>
<dbReference type="Proteomes" id="UP001489902">
    <property type="component" value="Chromosome 3"/>
</dbReference>
<gene>
    <name evidence="1" type="ORF">QYS62_006630</name>
</gene>
<dbReference type="EMBL" id="CP151262">
    <property type="protein sequence ID" value="WZH45567.1"/>
    <property type="molecule type" value="Genomic_DNA"/>
</dbReference>
<keyword evidence="2" id="KW-1185">Reference proteome</keyword>
<accession>A0ABZ2WXR1</accession>
<dbReference type="PANTHER" id="PTHR38696">
    <property type="entry name" value="MEDIATOR OF RNA POLYMERASE II TRANSCRIPTION SUBUNIT 13"/>
    <property type="match status" value="1"/>
</dbReference>
<sequence length="232" mass="26442">MSEKSKAAFNDYIEPEAASAAPPPFAQAVQGGPSAVSRSRFASITRNALDRIRLIHFSEVEMAAIHEVIRSNWERGIDKVYPGEESREIKLKGYAWGYDFNDALVFRQQNHVPRSCEWITISFHRGDKLKILNHPPPDLSAEVIATFITDIQKHEVTPERTKIKFKKFPWGPTGYNDVESQLKLLALLEVVERYGFTLYARTTARYSDETSESNVLVFQRQSGWVPGTPLYH</sequence>